<accession>A0A7J7JWT0</accession>
<proteinExistence type="predicted"/>
<dbReference type="PANTHER" id="PTHR37984:SF5">
    <property type="entry name" value="PROTEIN NYNRIN-LIKE"/>
    <property type="match status" value="1"/>
</dbReference>
<dbReference type="SUPFAM" id="SSF56672">
    <property type="entry name" value="DNA/RNA polymerases"/>
    <property type="match status" value="1"/>
</dbReference>
<dbReference type="OrthoDB" id="10068977at2759"/>
<organism evidence="2 3">
    <name type="scientific">Bugula neritina</name>
    <name type="common">Brown bryozoan</name>
    <name type="synonym">Sertularia neritina</name>
    <dbReference type="NCBI Taxonomy" id="10212"/>
    <lineage>
        <taxon>Eukaryota</taxon>
        <taxon>Metazoa</taxon>
        <taxon>Spiralia</taxon>
        <taxon>Lophotrochozoa</taxon>
        <taxon>Bryozoa</taxon>
        <taxon>Gymnolaemata</taxon>
        <taxon>Cheilostomatida</taxon>
        <taxon>Flustrina</taxon>
        <taxon>Buguloidea</taxon>
        <taxon>Bugulidae</taxon>
        <taxon>Bugula</taxon>
    </lineage>
</organism>
<dbReference type="EMBL" id="VXIV02001714">
    <property type="protein sequence ID" value="KAF6030325.1"/>
    <property type="molecule type" value="Genomic_DNA"/>
</dbReference>
<dbReference type="InterPro" id="IPR043502">
    <property type="entry name" value="DNA/RNA_pol_sf"/>
</dbReference>
<dbReference type="CDD" id="cd01647">
    <property type="entry name" value="RT_LTR"/>
    <property type="match status" value="1"/>
</dbReference>
<dbReference type="InterPro" id="IPR050951">
    <property type="entry name" value="Retrovirus_Pol_polyprotein"/>
</dbReference>
<dbReference type="AlphaFoldDB" id="A0A7J7JWT0"/>
<dbReference type="InterPro" id="IPR043128">
    <property type="entry name" value="Rev_trsase/Diguanyl_cyclase"/>
</dbReference>
<evidence type="ECO:0000313" key="2">
    <source>
        <dbReference type="EMBL" id="KAF6030325.1"/>
    </source>
</evidence>
<keyword evidence="3" id="KW-1185">Reference proteome</keyword>
<protein>
    <recommendedName>
        <fullName evidence="1">Reverse transcriptase domain-containing protein</fullName>
    </recommendedName>
</protein>
<dbReference type="Pfam" id="PF00078">
    <property type="entry name" value="RVT_1"/>
    <property type="match status" value="1"/>
</dbReference>
<gene>
    <name evidence="2" type="ORF">EB796_011375</name>
</gene>
<feature type="domain" description="Reverse transcriptase" evidence="1">
    <location>
        <begin position="71"/>
        <end position="252"/>
    </location>
</feature>
<dbReference type="PANTHER" id="PTHR37984">
    <property type="entry name" value="PROTEIN CBG26694"/>
    <property type="match status" value="1"/>
</dbReference>
<dbReference type="Proteomes" id="UP000593567">
    <property type="component" value="Unassembled WGS sequence"/>
</dbReference>
<evidence type="ECO:0000313" key="3">
    <source>
        <dbReference type="Proteomes" id="UP000593567"/>
    </source>
</evidence>
<dbReference type="Gene3D" id="3.10.10.10">
    <property type="entry name" value="HIV Type 1 Reverse Transcriptase, subunit A, domain 1"/>
    <property type="match status" value="1"/>
</dbReference>
<comment type="caution">
    <text evidence="2">The sequence shown here is derived from an EMBL/GenBank/DDBJ whole genome shotgun (WGS) entry which is preliminary data.</text>
</comment>
<dbReference type="PROSITE" id="PS50878">
    <property type="entry name" value="RT_POL"/>
    <property type="match status" value="1"/>
</dbReference>
<name>A0A7J7JWT0_BUGNE</name>
<dbReference type="Gene3D" id="3.30.70.270">
    <property type="match status" value="2"/>
</dbReference>
<sequence>MVNGINFDRTQAIKQLKQKYTKVFKKELGTLKGIQARLRLKEGTIPKTTKPYRVPLAMWTKVESEYERLESLGIIKKVSASEWSTGVVAVPKPDGSVRICGNYKTTVNPALMPVAPPQINVDGILASLNVDGKSKYFTTLDLVQAYNQMIVSKESRPLLALATNKGLYAYTRLAFGISVAPALWQNAMEQVPMGIERVQVYYDDILIAGRTEKEHVKLLDQVMTRLEEYGLRLNEQKCMFFRESVEYLGMVIDKNGIAPIPSKIEKVVSTPKPKDVTQLRSYVSMLSYYRRCLKNLAQ</sequence>
<evidence type="ECO:0000259" key="1">
    <source>
        <dbReference type="PROSITE" id="PS50878"/>
    </source>
</evidence>
<reference evidence="2" key="1">
    <citation type="submission" date="2020-06" db="EMBL/GenBank/DDBJ databases">
        <title>Draft genome of Bugula neritina, a colonial animal packing powerful symbionts and potential medicines.</title>
        <authorList>
            <person name="Rayko M."/>
        </authorList>
    </citation>
    <scope>NUCLEOTIDE SEQUENCE [LARGE SCALE GENOMIC DNA]</scope>
    <source>
        <strain evidence="2">Kwan_BN1</strain>
    </source>
</reference>
<dbReference type="InterPro" id="IPR000477">
    <property type="entry name" value="RT_dom"/>
</dbReference>